<evidence type="ECO:0000313" key="3">
    <source>
        <dbReference type="RefSeq" id="XP_042609973.1"/>
    </source>
</evidence>
<proteinExistence type="predicted"/>
<keyword evidence="1" id="KW-0175">Coiled coil</keyword>
<name>A0A9Q9XXS6_CYPCA</name>
<dbReference type="GeneID" id="122143381"/>
<gene>
    <name evidence="3" type="primary">LOC122143381</name>
</gene>
<feature type="compositionally biased region" description="Gly residues" evidence="2">
    <location>
        <begin position="1"/>
        <end position="18"/>
    </location>
</feature>
<evidence type="ECO:0000256" key="1">
    <source>
        <dbReference type="SAM" id="Coils"/>
    </source>
</evidence>
<dbReference type="Proteomes" id="UP001155660">
    <property type="component" value="Unplaced"/>
</dbReference>
<dbReference type="RefSeq" id="XP_042609973.1">
    <property type="nucleotide sequence ID" value="XM_042754039.1"/>
</dbReference>
<dbReference type="KEGG" id="ccar:122143381"/>
<feature type="coiled-coil region" evidence="1">
    <location>
        <begin position="81"/>
        <end position="255"/>
    </location>
</feature>
<protein>
    <submittedName>
        <fullName evidence="3">Rootletin-like</fullName>
    </submittedName>
</protein>
<dbReference type="AlphaFoldDB" id="A0A9Q9XXS6"/>
<evidence type="ECO:0000256" key="2">
    <source>
        <dbReference type="SAM" id="MobiDB-lite"/>
    </source>
</evidence>
<dbReference type="OrthoDB" id="3549872at2759"/>
<accession>A0A9Q9XXS6</accession>
<feature type="region of interest" description="Disordered" evidence="2">
    <location>
        <begin position="1"/>
        <end position="34"/>
    </location>
</feature>
<reference evidence="3" key="1">
    <citation type="submission" date="2025-08" db="UniProtKB">
        <authorList>
            <consortium name="RefSeq"/>
        </authorList>
    </citation>
    <scope>IDENTIFICATION</scope>
    <source>
        <tissue evidence="3">Muscle</tissue>
    </source>
</reference>
<sequence>MRTGAPGLGGGESGGRGVAEGEARPRPLQRRWSNRRLLSKSSGCREPLTKRECWLFLPEPAGSHRLPPAHPGPQYTGQVKIGQAETERRQLQERVDGLRASMSDGKRNIGVLTERVQTLQSELTQSQLRRSELEAELHNTQEALRLKSDSLTEAQRSLQSAQTDRASAEERLRSLQRAVALLETEKRDAERQAVRLEKDKAALRNTLDKVERQKLKTEESSMRLCAEKGRLDRSLNTVEQELQDAQRQIVLLQVRQHPLARRLTLITSCANRVTL</sequence>
<organism evidence="3">
    <name type="scientific">Cyprinus carpio</name>
    <name type="common">Common carp</name>
    <dbReference type="NCBI Taxonomy" id="7962"/>
    <lineage>
        <taxon>Eukaryota</taxon>
        <taxon>Metazoa</taxon>
        <taxon>Chordata</taxon>
        <taxon>Craniata</taxon>
        <taxon>Vertebrata</taxon>
        <taxon>Euteleostomi</taxon>
        <taxon>Actinopterygii</taxon>
        <taxon>Neopterygii</taxon>
        <taxon>Teleostei</taxon>
        <taxon>Ostariophysi</taxon>
        <taxon>Cypriniformes</taxon>
        <taxon>Cyprinidae</taxon>
        <taxon>Cyprininae</taxon>
        <taxon>Cyprinus</taxon>
    </lineage>
</organism>